<proteinExistence type="predicted"/>
<comment type="caution">
    <text evidence="7">The sequence shown here is derived from an EMBL/GenBank/DDBJ whole genome shotgun (WGS) entry which is preliminary data.</text>
</comment>
<feature type="transmembrane region" description="Helical" evidence="6">
    <location>
        <begin position="349"/>
        <end position="373"/>
    </location>
</feature>
<keyword evidence="4 6" id="KW-1133">Transmembrane helix</keyword>
<name>A0A073JMT3_LIMRT</name>
<evidence type="ECO:0000256" key="2">
    <source>
        <dbReference type="ARBA" id="ARBA00022475"/>
    </source>
</evidence>
<dbReference type="GO" id="GO:0005886">
    <property type="term" value="C:plasma membrane"/>
    <property type="evidence" value="ECO:0007669"/>
    <property type="project" value="UniProtKB-SubCell"/>
</dbReference>
<evidence type="ECO:0000256" key="4">
    <source>
        <dbReference type="ARBA" id="ARBA00022989"/>
    </source>
</evidence>
<dbReference type="InterPro" id="IPR018385">
    <property type="entry name" value="C4_dicarb_anaerob_car-like"/>
</dbReference>
<gene>
    <name evidence="7" type="ORF">LR3_01265</name>
</gene>
<evidence type="ECO:0000256" key="5">
    <source>
        <dbReference type="ARBA" id="ARBA00023136"/>
    </source>
</evidence>
<feature type="transmembrane region" description="Helical" evidence="6">
    <location>
        <begin position="322"/>
        <end position="342"/>
    </location>
</feature>
<keyword evidence="5 6" id="KW-0472">Membrane</keyword>
<dbReference type="EMBL" id="JOSX01000020">
    <property type="protein sequence ID" value="KEK14487.1"/>
    <property type="molecule type" value="Genomic_DNA"/>
</dbReference>
<protein>
    <submittedName>
        <fullName evidence="7">Arginine:ornithine antiporter</fullName>
    </submittedName>
</protein>
<feature type="transmembrane region" description="Helical" evidence="6">
    <location>
        <begin position="203"/>
        <end position="225"/>
    </location>
</feature>
<dbReference type="Pfam" id="PF03606">
    <property type="entry name" value="DcuC"/>
    <property type="match status" value="1"/>
</dbReference>
<feature type="transmembrane region" description="Helical" evidence="6">
    <location>
        <begin position="178"/>
        <end position="197"/>
    </location>
</feature>
<feature type="transmembrane region" description="Helical" evidence="6">
    <location>
        <begin position="124"/>
        <end position="142"/>
    </location>
</feature>
<evidence type="ECO:0000313" key="7">
    <source>
        <dbReference type="EMBL" id="KEK14487.1"/>
    </source>
</evidence>
<dbReference type="Proteomes" id="UP000027731">
    <property type="component" value="Unassembled WGS sequence"/>
</dbReference>
<dbReference type="PANTHER" id="PTHR43652">
    <property type="entry name" value="BASIC AMINO ACID ANTIPORTER YFCC-RELATED"/>
    <property type="match status" value="1"/>
</dbReference>
<comment type="subcellular location">
    <subcellularLocation>
        <location evidence="1">Cell membrane</location>
        <topology evidence="1">Multi-pass membrane protein</topology>
    </subcellularLocation>
</comment>
<feature type="transmembrane region" description="Helical" evidence="6">
    <location>
        <begin position="455"/>
        <end position="475"/>
    </location>
</feature>
<dbReference type="InterPro" id="IPR051679">
    <property type="entry name" value="DASS-Related_Transporters"/>
</dbReference>
<evidence type="ECO:0000256" key="6">
    <source>
        <dbReference type="SAM" id="Phobius"/>
    </source>
</evidence>
<evidence type="ECO:0000313" key="8">
    <source>
        <dbReference type="Proteomes" id="UP000027731"/>
    </source>
</evidence>
<dbReference type="PANTHER" id="PTHR43652:SF6">
    <property type="entry name" value="ARGININE REPRESSOR"/>
    <property type="match status" value="1"/>
</dbReference>
<feature type="transmembrane region" description="Helical" evidence="6">
    <location>
        <begin position="83"/>
        <end position="103"/>
    </location>
</feature>
<sequence>MQETQTKKKHHFHMPSAFTILFLIITLIAILTWIIPAGTYETDKAGNIISGTYKAVTNKPQGIWDVFMAPVIGMVGDKKTDGAISVSLFILVIGGFLGVVNKTNALNEGIGSIVRRYKGREKQLIPILMILFALGGSTYGMGEETIAFYPLLIPVMMGVGFDSIVAVAIALVGSQVGCLASTVNPFATGVASQTLNISPGDGLVSRVILLIITITISIIYVYHYASVIEKDPTKSLVYNQRAEDEKHFLVKADPNDDHKMTGRQKTVIWLFGITFVVMILGLIPWSNLNSHWTFFDKFTKWLVNIPFLGDLLGHDMAPLGTWYFNEITMLFLFMSVLIMAVYHMKESEFIDAFMSGMGDFLSVAIIVAVARGIQVIMNNGMITGTVLHWGELGLHGLSQTIFIILTYIFYIPMSFLIPSTSGLAAATMGIIGPMGHFAHVSGSLVITAYQAASGWVNLITPTSGVVMGALAIAHINVGIWWKWMLKLMIYLFIATCLFLGIAALL</sequence>
<feature type="transmembrane region" description="Helical" evidence="6">
    <location>
        <begin position="12"/>
        <end position="35"/>
    </location>
</feature>
<evidence type="ECO:0000256" key="1">
    <source>
        <dbReference type="ARBA" id="ARBA00004651"/>
    </source>
</evidence>
<dbReference type="AlphaFoldDB" id="A0A073JMT3"/>
<feature type="transmembrane region" description="Helical" evidence="6">
    <location>
        <begin position="487"/>
        <end position="504"/>
    </location>
</feature>
<organism evidence="7 8">
    <name type="scientific">Limosilactobacillus reuteri</name>
    <name type="common">Lactobacillus reuteri</name>
    <dbReference type="NCBI Taxonomy" id="1598"/>
    <lineage>
        <taxon>Bacteria</taxon>
        <taxon>Bacillati</taxon>
        <taxon>Bacillota</taxon>
        <taxon>Bacilli</taxon>
        <taxon>Lactobacillales</taxon>
        <taxon>Lactobacillaceae</taxon>
        <taxon>Limosilactobacillus</taxon>
    </lineage>
</organism>
<dbReference type="PATRIC" id="fig|1598.90.peg.1588"/>
<reference evidence="7 8" key="1">
    <citation type="submission" date="2014-06" db="EMBL/GenBank/DDBJ databases">
        <title>Genetic determinant of reutericyclin biosynthesis of Lactobacillus reuteri.</title>
        <authorList>
            <person name="Lin X."/>
            <person name="Duar R."/>
            <person name="Walter J."/>
            <person name="Gaenzle M."/>
        </authorList>
    </citation>
    <scope>NUCLEOTIDE SEQUENCE [LARGE SCALE GENOMIC DNA]</scope>
    <source>
        <strain evidence="7 8">LTH2584</strain>
    </source>
</reference>
<feature type="transmembrane region" description="Helical" evidence="6">
    <location>
        <begin position="423"/>
        <end position="449"/>
    </location>
</feature>
<keyword evidence="3 6" id="KW-0812">Transmembrane</keyword>
<evidence type="ECO:0000256" key="3">
    <source>
        <dbReference type="ARBA" id="ARBA00022692"/>
    </source>
</evidence>
<feature type="transmembrane region" description="Helical" evidence="6">
    <location>
        <begin position="267"/>
        <end position="285"/>
    </location>
</feature>
<feature type="transmembrane region" description="Helical" evidence="6">
    <location>
        <begin position="148"/>
        <end position="171"/>
    </location>
</feature>
<accession>A0A073JMT3</accession>
<keyword evidence="2" id="KW-1003">Cell membrane</keyword>
<feature type="transmembrane region" description="Helical" evidence="6">
    <location>
        <begin position="393"/>
        <end position="411"/>
    </location>
</feature>